<dbReference type="Pfam" id="PF05164">
    <property type="entry name" value="ZapA"/>
    <property type="match status" value="1"/>
</dbReference>
<evidence type="ECO:0000256" key="1">
    <source>
        <dbReference type="ARBA" id="ARBA00010074"/>
    </source>
</evidence>
<name>H8L0I3_FRAAD</name>
<keyword evidence="4" id="KW-0132">Cell division</keyword>
<evidence type="ECO:0000256" key="3">
    <source>
        <dbReference type="SAM" id="Coils"/>
    </source>
</evidence>
<organism evidence="4 5">
    <name type="scientific">Frateuria aurantia (strain ATCC 33424 / DSM 6220 / KCTC 2777 / LMG 1558 / NBRC 3245 / NCIMB 13370)</name>
    <name type="common">Acetobacter aurantius</name>
    <dbReference type="NCBI Taxonomy" id="767434"/>
    <lineage>
        <taxon>Bacteria</taxon>
        <taxon>Pseudomonadati</taxon>
        <taxon>Pseudomonadota</taxon>
        <taxon>Gammaproteobacteria</taxon>
        <taxon>Lysobacterales</taxon>
        <taxon>Rhodanobacteraceae</taxon>
        <taxon>Frateuria</taxon>
    </lineage>
</organism>
<keyword evidence="5" id="KW-1185">Reference proteome</keyword>
<dbReference type="STRING" id="767434.Fraau_3154"/>
<dbReference type="KEGG" id="fau:Fraau_3154"/>
<dbReference type="EMBL" id="CP003350">
    <property type="protein sequence ID" value="AFC87478.1"/>
    <property type="molecule type" value="Genomic_DNA"/>
</dbReference>
<dbReference type="RefSeq" id="WP_014404480.1">
    <property type="nucleotide sequence ID" value="NC_017033.1"/>
</dbReference>
<dbReference type="InterPro" id="IPR036192">
    <property type="entry name" value="Cell_div_ZapA-like_sf"/>
</dbReference>
<gene>
    <name evidence="4" type="ordered locus">Fraau_3154</name>
</gene>
<protein>
    <submittedName>
        <fullName evidence="4">Cell division protein ZapA</fullName>
    </submittedName>
</protein>
<dbReference type="HOGENOM" id="CLU_2329625_0_0_6"/>
<sequence>MAATDGKVISSVEVLGTSYQFEVAGDEVELLQASTALLNRTLGSISGPARALADDRERLTLAALRLCRQQLLEQRQQQQQMQRLQQQLAVMQAALDPI</sequence>
<dbReference type="GO" id="GO:0051301">
    <property type="term" value="P:cell division"/>
    <property type="evidence" value="ECO:0007669"/>
    <property type="project" value="UniProtKB-KW"/>
</dbReference>
<evidence type="ECO:0000313" key="5">
    <source>
        <dbReference type="Proteomes" id="UP000005234"/>
    </source>
</evidence>
<dbReference type="Proteomes" id="UP000005234">
    <property type="component" value="Chromosome"/>
</dbReference>
<dbReference type="InterPro" id="IPR007838">
    <property type="entry name" value="Cell_div_ZapA-like"/>
</dbReference>
<comment type="similarity">
    <text evidence="1">Belongs to the ZapA family. Type 1 subfamily.</text>
</comment>
<keyword evidence="2 3" id="KW-0175">Coiled coil</keyword>
<dbReference type="AlphaFoldDB" id="H8L0I3"/>
<evidence type="ECO:0000313" key="4">
    <source>
        <dbReference type="EMBL" id="AFC87478.1"/>
    </source>
</evidence>
<accession>H8L0I3</accession>
<feature type="coiled-coil region" evidence="3">
    <location>
        <begin position="67"/>
        <end position="94"/>
    </location>
</feature>
<keyword evidence="4" id="KW-0131">Cell cycle</keyword>
<evidence type="ECO:0000256" key="2">
    <source>
        <dbReference type="ARBA" id="ARBA00023054"/>
    </source>
</evidence>
<proteinExistence type="inferred from homology"/>
<reference evidence="4" key="1">
    <citation type="submission" date="2012-02" db="EMBL/GenBank/DDBJ databases">
        <title>The complete genome of Frateuria aurantia DSM 6220.</title>
        <authorList>
            <consortium name="US DOE Joint Genome Institute (JGI-PGF)"/>
            <person name="Lucas S."/>
            <person name="Copeland A."/>
            <person name="Lapidus A."/>
            <person name="Glavina del Rio T."/>
            <person name="Dalin E."/>
            <person name="Tice H."/>
            <person name="Bruce D."/>
            <person name="Goodwin L."/>
            <person name="Pitluck S."/>
            <person name="Peters L."/>
            <person name="Ovchinnikova G."/>
            <person name="Teshima H."/>
            <person name="Kyrpides N."/>
            <person name="Mavromatis K."/>
            <person name="Ivanova N."/>
            <person name="Brettin T."/>
            <person name="Detter J.C."/>
            <person name="Han C."/>
            <person name="Larimer F."/>
            <person name="Land M."/>
            <person name="Hauser L."/>
            <person name="Markowitz V."/>
            <person name="Cheng J.-F."/>
            <person name="Hugenholtz P."/>
            <person name="Woyke T."/>
            <person name="Wu D."/>
            <person name="Brambilla E."/>
            <person name="Klenk H.-P."/>
            <person name="Eisen J.A."/>
        </authorList>
    </citation>
    <scope>NUCLEOTIDE SEQUENCE</scope>
    <source>
        <strain evidence="4">DSM 6220</strain>
    </source>
</reference>
<dbReference type="SUPFAM" id="SSF102829">
    <property type="entry name" value="Cell division protein ZapA-like"/>
    <property type="match status" value="1"/>
</dbReference>